<dbReference type="Gene3D" id="3.40.30.10">
    <property type="entry name" value="Glutaredoxin"/>
    <property type="match status" value="1"/>
</dbReference>
<dbReference type="InterPro" id="IPR036249">
    <property type="entry name" value="Thioredoxin-like_sf"/>
</dbReference>
<evidence type="ECO:0008006" key="3">
    <source>
        <dbReference type="Google" id="ProtNLM"/>
    </source>
</evidence>
<dbReference type="SUPFAM" id="SSF52833">
    <property type="entry name" value="Thioredoxin-like"/>
    <property type="match status" value="1"/>
</dbReference>
<feature type="compositionally biased region" description="Low complexity" evidence="1">
    <location>
        <begin position="297"/>
        <end position="307"/>
    </location>
</feature>
<accession>A0A6C0CY24</accession>
<name>A0A6C0CY24_9ZZZZ</name>
<dbReference type="AlphaFoldDB" id="A0A6C0CY24"/>
<dbReference type="EMBL" id="MN739508">
    <property type="protein sequence ID" value="QHT09167.1"/>
    <property type="molecule type" value="Genomic_DNA"/>
</dbReference>
<evidence type="ECO:0000313" key="2">
    <source>
        <dbReference type="EMBL" id="QHT09167.1"/>
    </source>
</evidence>
<sequence length="328" mass="36921">MENFEYCLIVILFLLLFINYCSGEFKQNRYRSELLEPSVKTQKAMRKPKVMPKLHDQPSDIQYNNDYNKEVIEKQFDVVNDMTTGGKAIGDIDANAMSVGKLDTSLFGLKQKTDHVSGVYDSTLLDHRKAFKMDNVQNFPLVKAYQEQVFGTMNNRSDLFYNDPRMNNVSTSGGGKHTGSVTVHIVWADWCGYSNKAMEAWPKMKSMIGNNHMGININYKDILEKDNKHLIGKGKKFDTTGFPYVFVIGIVNNRPINEKFNAVDAEPMAKGVKGILENHANKFRSEENLESNEESDLSTTGSLLGSDKGMLSLDETQGSPSDVGRPLM</sequence>
<reference evidence="2" key="1">
    <citation type="journal article" date="2020" name="Nature">
        <title>Giant virus diversity and host interactions through global metagenomics.</title>
        <authorList>
            <person name="Schulz F."/>
            <person name="Roux S."/>
            <person name="Paez-Espino D."/>
            <person name="Jungbluth S."/>
            <person name="Walsh D.A."/>
            <person name="Denef V.J."/>
            <person name="McMahon K.D."/>
            <person name="Konstantinidis K.T."/>
            <person name="Eloe-Fadrosh E.A."/>
            <person name="Kyrpides N.C."/>
            <person name="Woyke T."/>
        </authorList>
    </citation>
    <scope>NUCLEOTIDE SEQUENCE</scope>
    <source>
        <strain evidence="2">GVMAG-M-3300023110-24</strain>
    </source>
</reference>
<organism evidence="2">
    <name type="scientific">viral metagenome</name>
    <dbReference type="NCBI Taxonomy" id="1070528"/>
    <lineage>
        <taxon>unclassified sequences</taxon>
        <taxon>metagenomes</taxon>
        <taxon>organismal metagenomes</taxon>
    </lineage>
</organism>
<evidence type="ECO:0000256" key="1">
    <source>
        <dbReference type="SAM" id="MobiDB-lite"/>
    </source>
</evidence>
<proteinExistence type="predicted"/>
<feature type="region of interest" description="Disordered" evidence="1">
    <location>
        <begin position="284"/>
        <end position="328"/>
    </location>
</feature>
<protein>
    <recommendedName>
        <fullName evidence="3">Thioredoxin domain-containing protein</fullName>
    </recommendedName>
</protein>